<evidence type="ECO:0000256" key="3">
    <source>
        <dbReference type="ARBA" id="ARBA00022801"/>
    </source>
</evidence>
<keyword evidence="2" id="KW-0645">Protease</keyword>
<dbReference type="PRINTS" id="PR00834">
    <property type="entry name" value="PROTEASES2C"/>
</dbReference>
<dbReference type="CDD" id="cd06779">
    <property type="entry name" value="cpPDZ_Deg_HtrA-like"/>
    <property type="match status" value="1"/>
</dbReference>
<evidence type="ECO:0000259" key="6">
    <source>
        <dbReference type="PROSITE" id="PS50106"/>
    </source>
</evidence>
<comment type="caution">
    <text evidence="7">The sequence shown here is derived from an EMBL/GenBank/DDBJ whole genome shotgun (WGS) entry which is preliminary data.</text>
</comment>
<feature type="compositionally biased region" description="Low complexity" evidence="4">
    <location>
        <begin position="13"/>
        <end position="28"/>
    </location>
</feature>
<dbReference type="GO" id="GO:0006508">
    <property type="term" value="P:proteolysis"/>
    <property type="evidence" value="ECO:0007669"/>
    <property type="project" value="UniProtKB-KW"/>
</dbReference>
<dbReference type="Gene3D" id="2.40.10.10">
    <property type="entry name" value="Trypsin-like serine proteases"/>
    <property type="match status" value="2"/>
</dbReference>
<dbReference type="AlphaFoldDB" id="A0A9D1ST70"/>
<dbReference type="Proteomes" id="UP000824128">
    <property type="component" value="Unassembled WGS sequence"/>
</dbReference>
<evidence type="ECO:0000313" key="7">
    <source>
        <dbReference type="EMBL" id="HIU94420.1"/>
    </source>
</evidence>
<evidence type="ECO:0000313" key="8">
    <source>
        <dbReference type="Proteomes" id="UP000824128"/>
    </source>
</evidence>
<feature type="region of interest" description="Disordered" evidence="4">
    <location>
        <begin position="68"/>
        <end position="100"/>
    </location>
</feature>
<dbReference type="GO" id="GO:0004252">
    <property type="term" value="F:serine-type endopeptidase activity"/>
    <property type="evidence" value="ECO:0007669"/>
    <property type="project" value="InterPro"/>
</dbReference>
<keyword evidence="5" id="KW-1133">Transmembrane helix</keyword>
<dbReference type="SUPFAM" id="SSF50156">
    <property type="entry name" value="PDZ domain-like"/>
    <property type="match status" value="1"/>
</dbReference>
<keyword evidence="5" id="KW-0812">Transmembrane</keyword>
<dbReference type="PANTHER" id="PTHR43343">
    <property type="entry name" value="PEPTIDASE S12"/>
    <property type="match status" value="1"/>
</dbReference>
<evidence type="ECO:0000256" key="1">
    <source>
        <dbReference type="ARBA" id="ARBA00010541"/>
    </source>
</evidence>
<evidence type="ECO:0000256" key="4">
    <source>
        <dbReference type="SAM" id="MobiDB-lite"/>
    </source>
</evidence>
<reference evidence="7" key="2">
    <citation type="journal article" date="2021" name="PeerJ">
        <title>Extensive microbial diversity within the chicken gut microbiome revealed by metagenomics and culture.</title>
        <authorList>
            <person name="Gilroy R."/>
            <person name="Ravi A."/>
            <person name="Getino M."/>
            <person name="Pursley I."/>
            <person name="Horton D.L."/>
            <person name="Alikhan N.F."/>
            <person name="Baker D."/>
            <person name="Gharbi K."/>
            <person name="Hall N."/>
            <person name="Watson M."/>
            <person name="Adriaenssens E.M."/>
            <person name="Foster-Nyarko E."/>
            <person name="Jarju S."/>
            <person name="Secka A."/>
            <person name="Antonio M."/>
            <person name="Oren A."/>
            <person name="Chaudhuri R.R."/>
            <person name="La Ragione R."/>
            <person name="Hildebrand F."/>
            <person name="Pallen M.J."/>
        </authorList>
    </citation>
    <scope>NUCLEOTIDE SEQUENCE</scope>
    <source>
        <strain evidence="7">ChiGjej2B2-16831</strain>
    </source>
</reference>
<feature type="domain" description="PDZ" evidence="6">
    <location>
        <begin position="339"/>
        <end position="419"/>
    </location>
</feature>
<dbReference type="InterPro" id="IPR001940">
    <property type="entry name" value="Peptidase_S1C"/>
</dbReference>
<gene>
    <name evidence="7" type="ORF">IAD24_04600</name>
</gene>
<comment type="similarity">
    <text evidence="1">Belongs to the peptidase S1C family.</text>
</comment>
<dbReference type="SMART" id="SM00228">
    <property type="entry name" value="PDZ"/>
    <property type="match status" value="1"/>
</dbReference>
<dbReference type="SUPFAM" id="SSF50494">
    <property type="entry name" value="Trypsin-like serine proteases"/>
    <property type="match status" value="1"/>
</dbReference>
<evidence type="ECO:0000256" key="2">
    <source>
        <dbReference type="ARBA" id="ARBA00022670"/>
    </source>
</evidence>
<keyword evidence="5" id="KW-0472">Membrane</keyword>
<dbReference type="InterPro" id="IPR051201">
    <property type="entry name" value="Chloro_Bact_Ser_Proteases"/>
</dbReference>
<dbReference type="PANTHER" id="PTHR43343:SF3">
    <property type="entry name" value="PROTEASE DO-LIKE 8, CHLOROPLASTIC"/>
    <property type="match status" value="1"/>
</dbReference>
<dbReference type="InterPro" id="IPR036034">
    <property type="entry name" value="PDZ_sf"/>
</dbReference>
<evidence type="ECO:0000256" key="5">
    <source>
        <dbReference type="SAM" id="Phobius"/>
    </source>
</evidence>
<sequence length="435" mass="44399">MEYNDWYEQYQRYQQNGQQTPQQTQRPQKPNRDRRGVSVPALIACMLVTALLGGALGGFLGRAGQQQEQAQSAQLSPTAAPAATDEGSGQSGNTDTGASTLLTQSGAAAGLTRAQVVEIAAPSVVGIDVEYPGSSYGSGIDYFFGGGSGGQAKSGSGSGVIVTSDGYIVTCHHVVDGASKITVILNDETTHEATLIGSDARNDLAVIKISASGLTPATLGDSDMLTVGEDVVAIGNPLGELRGTSTGGMVSALGREVSVEGTMMTLIQHDAAVSPGSSGGGLFNSSGSLIGIVNAKANSSEAEGIGFAIPVNSVKQIISDLIEHGYVQGRAYLGVSTQNVTLMPQGTSQWGGFFGYSGMSCVLVTNVVSGSAAEAAGIQTGDLILAVEGTEVSSTDDLSALINAYNAGDQATLTIQRNGEQMELSVTFGESVPEK</sequence>
<dbReference type="InterPro" id="IPR009003">
    <property type="entry name" value="Peptidase_S1_PA"/>
</dbReference>
<dbReference type="EMBL" id="DVNZ01000142">
    <property type="protein sequence ID" value="HIU94420.1"/>
    <property type="molecule type" value="Genomic_DNA"/>
</dbReference>
<dbReference type="Gene3D" id="2.30.42.10">
    <property type="match status" value="1"/>
</dbReference>
<keyword evidence="3" id="KW-0378">Hydrolase</keyword>
<organism evidence="7 8">
    <name type="scientific">Candidatus Aphodomorpha intestinavium</name>
    <dbReference type="NCBI Taxonomy" id="2840672"/>
    <lineage>
        <taxon>Bacteria</taxon>
        <taxon>Bacillati</taxon>
        <taxon>Bacillota</taxon>
        <taxon>Clostridia</taxon>
        <taxon>Eubacteriales</taxon>
        <taxon>Candidatus Aphodomorpha</taxon>
    </lineage>
</organism>
<name>A0A9D1ST70_9FIRM</name>
<feature type="region of interest" description="Disordered" evidence="4">
    <location>
        <begin position="13"/>
        <end position="34"/>
    </location>
</feature>
<protein>
    <submittedName>
        <fullName evidence="7">Trypsin-like peptidase domain-containing protein</fullName>
    </submittedName>
</protein>
<dbReference type="Pfam" id="PF13365">
    <property type="entry name" value="Trypsin_2"/>
    <property type="match status" value="1"/>
</dbReference>
<feature type="compositionally biased region" description="Polar residues" evidence="4">
    <location>
        <begin position="87"/>
        <end position="100"/>
    </location>
</feature>
<feature type="transmembrane region" description="Helical" evidence="5">
    <location>
        <begin position="36"/>
        <end position="60"/>
    </location>
</feature>
<dbReference type="PROSITE" id="PS50106">
    <property type="entry name" value="PDZ"/>
    <property type="match status" value="1"/>
</dbReference>
<proteinExistence type="inferred from homology"/>
<dbReference type="Pfam" id="PF13180">
    <property type="entry name" value="PDZ_2"/>
    <property type="match status" value="1"/>
</dbReference>
<dbReference type="InterPro" id="IPR043504">
    <property type="entry name" value="Peptidase_S1_PA_chymotrypsin"/>
</dbReference>
<accession>A0A9D1ST70</accession>
<dbReference type="InterPro" id="IPR001478">
    <property type="entry name" value="PDZ"/>
</dbReference>
<reference evidence="7" key="1">
    <citation type="submission" date="2020-10" db="EMBL/GenBank/DDBJ databases">
        <authorList>
            <person name="Gilroy R."/>
        </authorList>
    </citation>
    <scope>NUCLEOTIDE SEQUENCE</scope>
    <source>
        <strain evidence="7">ChiGjej2B2-16831</strain>
    </source>
</reference>